<keyword evidence="1" id="KW-1133">Transmembrane helix</keyword>
<accession>A0A3D9UYY2</accession>
<dbReference type="Proteomes" id="UP000256253">
    <property type="component" value="Unassembled WGS sequence"/>
</dbReference>
<keyword evidence="3" id="KW-1185">Reference proteome</keyword>
<name>A0A3D9UYY2_9MICO</name>
<evidence type="ECO:0000313" key="2">
    <source>
        <dbReference type="EMBL" id="REF30021.1"/>
    </source>
</evidence>
<dbReference type="RefSeq" id="WP_115922076.1">
    <property type="nucleotide sequence ID" value="NZ_QTUA01000001.1"/>
</dbReference>
<proteinExistence type="predicted"/>
<dbReference type="InterPro" id="IPR001646">
    <property type="entry name" value="5peptide_repeat"/>
</dbReference>
<protein>
    <submittedName>
        <fullName evidence="2">Pentapeptide repeat protein</fullName>
    </submittedName>
</protein>
<keyword evidence="1" id="KW-0472">Membrane</keyword>
<gene>
    <name evidence="2" type="ORF">DFJ65_1012</name>
</gene>
<dbReference type="Gene3D" id="2.160.20.80">
    <property type="entry name" value="E3 ubiquitin-protein ligase SopA"/>
    <property type="match status" value="1"/>
</dbReference>
<feature type="transmembrane region" description="Helical" evidence="1">
    <location>
        <begin position="67"/>
        <end position="85"/>
    </location>
</feature>
<dbReference type="EMBL" id="QTUA01000001">
    <property type="protein sequence ID" value="REF30021.1"/>
    <property type="molecule type" value="Genomic_DNA"/>
</dbReference>
<dbReference type="AlphaFoldDB" id="A0A3D9UYY2"/>
<comment type="caution">
    <text evidence="2">The sequence shown here is derived from an EMBL/GenBank/DDBJ whole genome shotgun (WGS) entry which is preliminary data.</text>
</comment>
<organism evidence="2 3">
    <name type="scientific">Calidifontibacter indicus</name>
    <dbReference type="NCBI Taxonomy" id="419650"/>
    <lineage>
        <taxon>Bacteria</taxon>
        <taxon>Bacillati</taxon>
        <taxon>Actinomycetota</taxon>
        <taxon>Actinomycetes</taxon>
        <taxon>Micrococcales</taxon>
        <taxon>Dermacoccaceae</taxon>
        <taxon>Calidifontibacter</taxon>
    </lineage>
</organism>
<evidence type="ECO:0000313" key="3">
    <source>
        <dbReference type="Proteomes" id="UP000256253"/>
    </source>
</evidence>
<dbReference type="Pfam" id="PF13576">
    <property type="entry name" value="Pentapeptide_3"/>
    <property type="match status" value="1"/>
</dbReference>
<keyword evidence="1" id="KW-0812">Transmembrane</keyword>
<reference evidence="2 3" key="1">
    <citation type="submission" date="2018-08" db="EMBL/GenBank/DDBJ databases">
        <title>Sequencing the genomes of 1000 actinobacteria strains.</title>
        <authorList>
            <person name="Klenk H.-P."/>
        </authorList>
    </citation>
    <scope>NUCLEOTIDE SEQUENCE [LARGE SCALE GENOMIC DNA]</scope>
    <source>
        <strain evidence="2 3">DSM 22967</strain>
    </source>
</reference>
<feature type="transmembrane region" description="Helical" evidence="1">
    <location>
        <begin position="18"/>
        <end position="43"/>
    </location>
</feature>
<evidence type="ECO:0000256" key="1">
    <source>
        <dbReference type="SAM" id="Phobius"/>
    </source>
</evidence>
<sequence length="379" mass="41807">MSDATESGGEKARVRDRLWAQIAGAILLVLAVFAAAFYGFALIDTHPARWWPWSAKTHPELFELSRTAVPVAALVGGAAAIVVGIRRQRSTEKTVELTARTAQITADAYALDQKRAGREEIDRLRDRYTTIAAQLGDDAAPVRLAGVYAMAALADDWITLGNHREAQVCIDVLCAYIRTPRSTTTSEDAVADTRVRETITRVITQHLQAGAVTPWSGKAFDFTEARFTGSHSFYGARFNEGCRVSFRGAEFTEGCQVDFRDAQFNKGCWVTFLDAQFNKGCQVYFRGAQFNKGCWVTFLGAQFNEGCHVDFPDAEFNEGCHVDFTDAEFNKGCHVDFTDAEFNKGCRVDFSGAWFNQGWPTGPWGDGSPPLSGWPPSPH</sequence>
<dbReference type="OrthoDB" id="8440251at2"/>